<dbReference type="GO" id="GO:0046983">
    <property type="term" value="F:protein dimerization activity"/>
    <property type="evidence" value="ECO:0007669"/>
    <property type="project" value="InterPro"/>
</dbReference>
<keyword evidence="4" id="KW-0862">Zinc</keyword>
<accession>A0A2Z7CXH0</accession>
<keyword evidence="9" id="KW-1185">Reference proteome</keyword>
<evidence type="ECO:0000256" key="3">
    <source>
        <dbReference type="ARBA" id="ARBA00022771"/>
    </source>
</evidence>
<dbReference type="GO" id="GO:0008270">
    <property type="term" value="F:zinc ion binding"/>
    <property type="evidence" value="ECO:0007669"/>
    <property type="project" value="UniProtKB-KW"/>
</dbReference>
<evidence type="ECO:0000256" key="5">
    <source>
        <dbReference type="ARBA" id="ARBA00023242"/>
    </source>
</evidence>
<keyword evidence="3" id="KW-0863">Zinc-finger</keyword>
<dbReference type="InterPro" id="IPR052035">
    <property type="entry name" value="ZnF_BED_domain_contain"/>
</dbReference>
<evidence type="ECO:0000256" key="6">
    <source>
        <dbReference type="SAM" id="MobiDB-lite"/>
    </source>
</evidence>
<dbReference type="Proteomes" id="UP000250235">
    <property type="component" value="Unassembled WGS sequence"/>
</dbReference>
<keyword evidence="2" id="KW-0479">Metal-binding</keyword>
<gene>
    <name evidence="8" type="ORF">F511_29711</name>
</gene>
<keyword evidence="5" id="KW-0539">Nucleus</keyword>
<proteinExistence type="predicted"/>
<evidence type="ECO:0000313" key="9">
    <source>
        <dbReference type="Proteomes" id="UP000250235"/>
    </source>
</evidence>
<feature type="non-terminal residue" evidence="8">
    <location>
        <position position="1"/>
    </location>
</feature>
<evidence type="ECO:0000313" key="8">
    <source>
        <dbReference type="EMBL" id="KZV51812.1"/>
    </source>
</evidence>
<dbReference type="SUPFAM" id="SSF53098">
    <property type="entry name" value="Ribonuclease H-like"/>
    <property type="match status" value="2"/>
</dbReference>
<reference evidence="8 9" key="1">
    <citation type="journal article" date="2015" name="Proc. Natl. Acad. Sci. U.S.A.">
        <title>The resurrection genome of Boea hygrometrica: A blueprint for survival of dehydration.</title>
        <authorList>
            <person name="Xiao L."/>
            <person name="Yang G."/>
            <person name="Zhang L."/>
            <person name="Yang X."/>
            <person name="Zhao S."/>
            <person name="Ji Z."/>
            <person name="Zhou Q."/>
            <person name="Hu M."/>
            <person name="Wang Y."/>
            <person name="Chen M."/>
            <person name="Xu Y."/>
            <person name="Jin H."/>
            <person name="Xiao X."/>
            <person name="Hu G."/>
            <person name="Bao F."/>
            <person name="Hu Y."/>
            <person name="Wan P."/>
            <person name="Li L."/>
            <person name="Deng X."/>
            <person name="Kuang T."/>
            <person name="Xiang C."/>
            <person name="Zhu J.K."/>
            <person name="Oliver M.J."/>
            <person name="He Y."/>
        </authorList>
    </citation>
    <scope>NUCLEOTIDE SEQUENCE [LARGE SCALE GENOMIC DNA]</scope>
    <source>
        <strain evidence="9">cv. XS01</strain>
    </source>
</reference>
<dbReference type="Pfam" id="PF05699">
    <property type="entry name" value="Dimer_Tnp_hAT"/>
    <property type="match status" value="1"/>
</dbReference>
<evidence type="ECO:0000256" key="4">
    <source>
        <dbReference type="ARBA" id="ARBA00022833"/>
    </source>
</evidence>
<sequence length="255" mass="29641">QLVATQKKELIKEFASLDNKVYLCSDIWSDHWQSCSYMGITCHWIDNAWNIQKYFLAYRCFNDPHTAQNISHLIFIILEEYIFHIRCTCHIFNLCVQDNLKSLELYIRPIRSAIHTHPQVMKQLGKFCKINGMRPIRFSRDVPTRWNSTYKLLLSTFEYKIYNVDFWTNYSIFLMAKEILACHVSTVAVEHAFSMGGNTLDERRSTIRPKNLEAQCLLNDWSRAASRTQDSQNEPNDDEDTDDTSGTTTGGGTSD</sequence>
<dbReference type="PANTHER" id="PTHR46481:SF10">
    <property type="entry name" value="ZINC FINGER BED DOMAIN-CONTAINING PROTEIN 39"/>
    <property type="match status" value="1"/>
</dbReference>
<evidence type="ECO:0000259" key="7">
    <source>
        <dbReference type="Pfam" id="PF05699"/>
    </source>
</evidence>
<dbReference type="InterPro" id="IPR012337">
    <property type="entry name" value="RNaseH-like_sf"/>
</dbReference>
<dbReference type="OrthoDB" id="1301613at2759"/>
<dbReference type="PANTHER" id="PTHR46481">
    <property type="entry name" value="ZINC FINGER BED DOMAIN-CONTAINING PROTEIN 4"/>
    <property type="match status" value="1"/>
</dbReference>
<dbReference type="InterPro" id="IPR008906">
    <property type="entry name" value="HATC_C_dom"/>
</dbReference>
<dbReference type="GO" id="GO:0005634">
    <property type="term" value="C:nucleus"/>
    <property type="evidence" value="ECO:0007669"/>
    <property type="project" value="UniProtKB-SubCell"/>
</dbReference>
<feature type="region of interest" description="Disordered" evidence="6">
    <location>
        <begin position="224"/>
        <end position="255"/>
    </location>
</feature>
<evidence type="ECO:0000256" key="1">
    <source>
        <dbReference type="ARBA" id="ARBA00004123"/>
    </source>
</evidence>
<organism evidence="8 9">
    <name type="scientific">Dorcoceras hygrometricum</name>
    <dbReference type="NCBI Taxonomy" id="472368"/>
    <lineage>
        <taxon>Eukaryota</taxon>
        <taxon>Viridiplantae</taxon>
        <taxon>Streptophyta</taxon>
        <taxon>Embryophyta</taxon>
        <taxon>Tracheophyta</taxon>
        <taxon>Spermatophyta</taxon>
        <taxon>Magnoliopsida</taxon>
        <taxon>eudicotyledons</taxon>
        <taxon>Gunneridae</taxon>
        <taxon>Pentapetalae</taxon>
        <taxon>asterids</taxon>
        <taxon>lamiids</taxon>
        <taxon>Lamiales</taxon>
        <taxon>Gesneriaceae</taxon>
        <taxon>Didymocarpoideae</taxon>
        <taxon>Trichosporeae</taxon>
        <taxon>Loxocarpinae</taxon>
        <taxon>Dorcoceras</taxon>
    </lineage>
</organism>
<comment type="subcellular location">
    <subcellularLocation>
        <location evidence="1">Nucleus</location>
    </subcellularLocation>
</comment>
<dbReference type="EMBL" id="KQ991569">
    <property type="protein sequence ID" value="KZV51812.1"/>
    <property type="molecule type" value="Genomic_DNA"/>
</dbReference>
<dbReference type="AlphaFoldDB" id="A0A2Z7CXH0"/>
<feature type="domain" description="HAT C-terminal dimerisation" evidence="7">
    <location>
        <begin position="173"/>
        <end position="221"/>
    </location>
</feature>
<name>A0A2Z7CXH0_9LAMI</name>
<evidence type="ECO:0000256" key="2">
    <source>
        <dbReference type="ARBA" id="ARBA00022723"/>
    </source>
</evidence>
<protein>
    <recommendedName>
        <fullName evidence="7">HAT C-terminal dimerisation domain-containing protein</fullName>
    </recommendedName>
</protein>
<feature type="compositionally biased region" description="Polar residues" evidence="6">
    <location>
        <begin position="225"/>
        <end position="234"/>
    </location>
</feature>